<gene>
    <name evidence="2" type="ORF">G7082_02370</name>
</gene>
<evidence type="ECO:0000313" key="2">
    <source>
        <dbReference type="EMBL" id="QIL47458.1"/>
    </source>
</evidence>
<sequence>MVLSLVVFGIVMNVLIAVVFCQGNILINIIFTLGMLSVLASQIKTTWDERKEIEN</sequence>
<keyword evidence="1" id="KW-0472">Membrane</keyword>
<evidence type="ECO:0000256" key="1">
    <source>
        <dbReference type="SAM" id="Phobius"/>
    </source>
</evidence>
<dbReference type="KEGG" id="vhy:G7082_02370"/>
<name>A0A6G8AQU8_9ENTE</name>
<accession>A0A6G8AQU8</accession>
<organism evidence="2 3">
    <name type="scientific">Vagococcus hydrophili</name>
    <dbReference type="NCBI Taxonomy" id="2714947"/>
    <lineage>
        <taxon>Bacteria</taxon>
        <taxon>Bacillati</taxon>
        <taxon>Bacillota</taxon>
        <taxon>Bacilli</taxon>
        <taxon>Lactobacillales</taxon>
        <taxon>Enterococcaceae</taxon>
        <taxon>Vagococcus</taxon>
    </lineage>
</organism>
<keyword evidence="1" id="KW-1133">Transmembrane helix</keyword>
<feature type="transmembrane region" description="Helical" evidence="1">
    <location>
        <begin position="6"/>
        <end position="31"/>
    </location>
</feature>
<evidence type="ECO:0000313" key="3">
    <source>
        <dbReference type="Proteomes" id="UP000501747"/>
    </source>
</evidence>
<keyword evidence="1" id="KW-0812">Transmembrane</keyword>
<dbReference type="RefSeq" id="WP_166033567.1">
    <property type="nucleotide sequence ID" value="NZ_CP049887.1"/>
</dbReference>
<reference evidence="2 3" key="1">
    <citation type="submission" date="2020-03" db="EMBL/GenBank/DDBJ databases">
        <title>Vagococcus sp. nov., isolated from beetles.</title>
        <authorList>
            <person name="Hyun D.-W."/>
            <person name="Bae J.-W."/>
        </authorList>
    </citation>
    <scope>NUCLEOTIDE SEQUENCE [LARGE SCALE GENOMIC DNA]</scope>
    <source>
        <strain evidence="2 3">HDW17B</strain>
    </source>
</reference>
<dbReference type="EMBL" id="CP049887">
    <property type="protein sequence ID" value="QIL47458.1"/>
    <property type="molecule type" value="Genomic_DNA"/>
</dbReference>
<protein>
    <submittedName>
        <fullName evidence="2">Uncharacterized protein</fullName>
    </submittedName>
</protein>
<proteinExistence type="predicted"/>
<dbReference type="AlphaFoldDB" id="A0A6G8AQU8"/>
<keyword evidence="3" id="KW-1185">Reference proteome</keyword>
<dbReference type="Proteomes" id="UP000501747">
    <property type="component" value="Chromosome"/>
</dbReference>